<dbReference type="InterPro" id="IPR002575">
    <property type="entry name" value="Aminoglycoside_PTrfase"/>
</dbReference>
<dbReference type="AlphaFoldDB" id="A0A8J3RLR0"/>
<reference evidence="2 3" key="1">
    <citation type="submission" date="2021-01" db="EMBL/GenBank/DDBJ databases">
        <title>Whole genome shotgun sequence of Planobispora longispora NBRC 13918.</title>
        <authorList>
            <person name="Komaki H."/>
            <person name="Tamura T."/>
        </authorList>
    </citation>
    <scope>NUCLEOTIDE SEQUENCE [LARGE SCALE GENOMIC DNA]</scope>
    <source>
        <strain evidence="2 3">NBRC 13918</strain>
    </source>
</reference>
<evidence type="ECO:0000259" key="1">
    <source>
        <dbReference type="Pfam" id="PF01636"/>
    </source>
</evidence>
<gene>
    <name evidence="2" type="ORF">Plo01_44360</name>
</gene>
<evidence type="ECO:0000313" key="3">
    <source>
        <dbReference type="Proteomes" id="UP000616724"/>
    </source>
</evidence>
<name>A0A8J3RLR0_9ACTN</name>
<dbReference type="Gene3D" id="3.90.1200.10">
    <property type="match status" value="1"/>
</dbReference>
<feature type="domain" description="Aminoglycoside phosphotransferase" evidence="1">
    <location>
        <begin position="181"/>
        <end position="347"/>
    </location>
</feature>
<proteinExistence type="predicted"/>
<sequence length="432" mass="45364">MDRVRGRTAGAVVTAGDECLGTFGPFALDIPWWAEVESVVAHLTAALGVPVMVLRLIGVEGGEGGRDGHATYHVEAFERPRGGLLGPPPADAGELFRPAPRRSGWATAAGLREALEWARAALGAAGRPVTGTVRQLKTWNLAGLFRIPASGGPVWLKTTPEFATPEASAIGLVASVDPGIVPGVVAAEPGRGWTLLEHVPGEDCWDASPEVIRAVIGRWVAAQAALAGRLDTARAASAGPADGARTASAGHPGGVPDGLLDRRLPVLAGRVRELLDGEAAAELTGDELSAAWRLAGSLPALISAIEECGLPDTVVHADFHSGNWRSDGLRSAVVDFADSHIGHPVLDGLRVRDFRPGPHRAERERAWVSAWSARVPGSDPARALALAEPLAHLMYAVRYQEFLDGIETSERIYHEGDPAAEIRAALESAHLS</sequence>
<organism evidence="2 3">
    <name type="scientific">Planobispora longispora</name>
    <dbReference type="NCBI Taxonomy" id="28887"/>
    <lineage>
        <taxon>Bacteria</taxon>
        <taxon>Bacillati</taxon>
        <taxon>Actinomycetota</taxon>
        <taxon>Actinomycetes</taxon>
        <taxon>Streptosporangiales</taxon>
        <taxon>Streptosporangiaceae</taxon>
        <taxon>Planobispora</taxon>
    </lineage>
</organism>
<dbReference type="Pfam" id="PF01636">
    <property type="entry name" value="APH"/>
    <property type="match status" value="1"/>
</dbReference>
<evidence type="ECO:0000313" key="2">
    <source>
        <dbReference type="EMBL" id="GIH78007.1"/>
    </source>
</evidence>
<comment type="caution">
    <text evidence="2">The sequence shown here is derived from an EMBL/GenBank/DDBJ whole genome shotgun (WGS) entry which is preliminary data.</text>
</comment>
<keyword evidence="3" id="KW-1185">Reference proteome</keyword>
<dbReference type="EMBL" id="BOOH01000036">
    <property type="protein sequence ID" value="GIH78007.1"/>
    <property type="molecule type" value="Genomic_DNA"/>
</dbReference>
<dbReference type="SUPFAM" id="SSF56112">
    <property type="entry name" value="Protein kinase-like (PK-like)"/>
    <property type="match status" value="1"/>
</dbReference>
<dbReference type="RefSeq" id="WP_203892538.1">
    <property type="nucleotide sequence ID" value="NZ_BOOH01000036.1"/>
</dbReference>
<dbReference type="Proteomes" id="UP000616724">
    <property type="component" value="Unassembled WGS sequence"/>
</dbReference>
<protein>
    <recommendedName>
        <fullName evidence="1">Aminoglycoside phosphotransferase domain-containing protein</fullName>
    </recommendedName>
</protein>
<accession>A0A8J3RLR0</accession>
<dbReference type="InterPro" id="IPR011009">
    <property type="entry name" value="Kinase-like_dom_sf"/>
</dbReference>